<protein>
    <submittedName>
        <fullName evidence="1">Adenylate kinase</fullName>
    </submittedName>
</protein>
<evidence type="ECO:0000313" key="1">
    <source>
        <dbReference type="EMBL" id="GAA2022698.1"/>
    </source>
</evidence>
<dbReference type="InterPro" id="IPR027417">
    <property type="entry name" value="P-loop_NTPase"/>
</dbReference>
<dbReference type="EMBL" id="BAAAPW010000001">
    <property type="protein sequence ID" value="GAA2022698.1"/>
    <property type="molecule type" value="Genomic_DNA"/>
</dbReference>
<keyword evidence="1" id="KW-0418">Kinase</keyword>
<dbReference type="RefSeq" id="WP_344368773.1">
    <property type="nucleotide sequence ID" value="NZ_BAAAPW010000001.1"/>
</dbReference>
<dbReference type="InterPro" id="IPR052922">
    <property type="entry name" value="Cytidylate_Kinase-2"/>
</dbReference>
<organism evidence="1 2">
    <name type="scientific">Agromyces tropicus</name>
    <dbReference type="NCBI Taxonomy" id="555371"/>
    <lineage>
        <taxon>Bacteria</taxon>
        <taxon>Bacillati</taxon>
        <taxon>Actinomycetota</taxon>
        <taxon>Actinomycetes</taxon>
        <taxon>Micrococcales</taxon>
        <taxon>Microbacteriaceae</taxon>
        <taxon>Agromyces</taxon>
    </lineage>
</organism>
<accession>A0ABP5FB92</accession>
<dbReference type="Gene3D" id="3.40.50.300">
    <property type="entry name" value="P-loop containing nucleotide triphosphate hydrolases"/>
    <property type="match status" value="1"/>
</dbReference>
<dbReference type="SUPFAM" id="SSF52540">
    <property type="entry name" value="P-loop containing nucleoside triphosphate hydrolases"/>
    <property type="match status" value="1"/>
</dbReference>
<keyword evidence="1" id="KW-0808">Transferase</keyword>
<sequence length="192" mass="20853">MLGARDPLPMRPARVIVAGTSGSGKSTLAAAIGAALAIPYVEVDALYHGPGWVPRPEFDADIAGLAARDAWAAEWQYDTGRPVLGARADLAVWLDLPHALVMRRVVARTVHRRARGLELWNGNREAALRTVLTDRDHILRWAWRTRGATGPRVLALAAERPDLTVVRLRSAREVQAWLRGPLADAASAGSPR</sequence>
<dbReference type="PANTHER" id="PTHR37816">
    <property type="entry name" value="YALI0E33011P"/>
    <property type="match status" value="1"/>
</dbReference>
<evidence type="ECO:0000313" key="2">
    <source>
        <dbReference type="Proteomes" id="UP001501196"/>
    </source>
</evidence>
<dbReference type="PANTHER" id="PTHR37816:SF1">
    <property type="entry name" value="TOXIN"/>
    <property type="match status" value="1"/>
</dbReference>
<dbReference type="Proteomes" id="UP001501196">
    <property type="component" value="Unassembled WGS sequence"/>
</dbReference>
<reference evidence="2" key="1">
    <citation type="journal article" date="2019" name="Int. J. Syst. Evol. Microbiol.">
        <title>The Global Catalogue of Microorganisms (GCM) 10K type strain sequencing project: providing services to taxonomists for standard genome sequencing and annotation.</title>
        <authorList>
            <consortium name="The Broad Institute Genomics Platform"/>
            <consortium name="The Broad Institute Genome Sequencing Center for Infectious Disease"/>
            <person name="Wu L."/>
            <person name="Ma J."/>
        </authorList>
    </citation>
    <scope>NUCLEOTIDE SEQUENCE [LARGE SCALE GENOMIC DNA]</scope>
    <source>
        <strain evidence="2">JCM 15672</strain>
    </source>
</reference>
<comment type="caution">
    <text evidence="1">The sequence shown here is derived from an EMBL/GenBank/DDBJ whole genome shotgun (WGS) entry which is preliminary data.</text>
</comment>
<proteinExistence type="predicted"/>
<gene>
    <name evidence="1" type="ORF">GCM10009819_01690</name>
</gene>
<name>A0ABP5FB92_9MICO</name>
<dbReference type="GO" id="GO:0016301">
    <property type="term" value="F:kinase activity"/>
    <property type="evidence" value="ECO:0007669"/>
    <property type="project" value="UniProtKB-KW"/>
</dbReference>
<keyword evidence="2" id="KW-1185">Reference proteome</keyword>